<feature type="region of interest" description="Disordered" evidence="1">
    <location>
        <begin position="38"/>
        <end position="114"/>
    </location>
</feature>
<evidence type="ECO:0000256" key="1">
    <source>
        <dbReference type="SAM" id="MobiDB-lite"/>
    </source>
</evidence>
<organism evidence="3 4">
    <name type="scientific">Phaeosphaeria nodorum (strain SN15 / ATCC MYA-4574 / FGSC 10173)</name>
    <name type="common">Glume blotch fungus</name>
    <name type="synonym">Parastagonospora nodorum</name>
    <dbReference type="NCBI Taxonomy" id="321614"/>
    <lineage>
        <taxon>Eukaryota</taxon>
        <taxon>Fungi</taxon>
        <taxon>Dikarya</taxon>
        <taxon>Ascomycota</taxon>
        <taxon>Pezizomycotina</taxon>
        <taxon>Dothideomycetes</taxon>
        <taxon>Pleosporomycetidae</taxon>
        <taxon>Pleosporales</taxon>
        <taxon>Pleosporineae</taxon>
        <taxon>Phaeosphaeriaceae</taxon>
        <taxon>Parastagonospora</taxon>
    </lineage>
</organism>
<keyword evidence="2" id="KW-0472">Membrane</keyword>
<dbReference type="KEGG" id="pno:SNOG_05825"/>
<name>A0A7U2I996_PHANO</name>
<dbReference type="VEuPathDB" id="FungiDB:JI435_058250"/>
<dbReference type="Proteomes" id="UP000663193">
    <property type="component" value="Chromosome 19"/>
</dbReference>
<dbReference type="RefSeq" id="XP_001796222.1">
    <property type="nucleotide sequence ID" value="XM_001796170.1"/>
</dbReference>
<keyword evidence="2" id="KW-1133">Transmembrane helix</keyword>
<gene>
    <name evidence="3" type="ORF">JI435_058250</name>
</gene>
<evidence type="ECO:0000313" key="3">
    <source>
        <dbReference type="EMBL" id="QRD05540.1"/>
    </source>
</evidence>
<reference evidence="4" key="1">
    <citation type="journal article" date="2021" name="BMC Genomics">
        <title>Chromosome-level genome assembly and manually-curated proteome of model necrotroph Parastagonospora nodorum Sn15 reveals a genome-wide trove of candidate effector homologs, and redundancy of virulence-related functions within an accessory chromosome.</title>
        <authorList>
            <person name="Bertazzoni S."/>
            <person name="Jones D.A.B."/>
            <person name="Phan H.T."/>
            <person name="Tan K.-C."/>
            <person name="Hane J.K."/>
        </authorList>
    </citation>
    <scope>NUCLEOTIDE SEQUENCE [LARGE SCALE GENOMIC DNA]</scope>
    <source>
        <strain evidence="4">SN15 / ATCC MYA-4574 / FGSC 10173)</strain>
    </source>
</reference>
<accession>A0A7U2I996</accession>
<feature type="compositionally biased region" description="Polar residues" evidence="1">
    <location>
        <begin position="61"/>
        <end position="72"/>
    </location>
</feature>
<dbReference type="EMBL" id="CP069041">
    <property type="protein sequence ID" value="QRD05540.1"/>
    <property type="molecule type" value="Genomic_DNA"/>
</dbReference>
<keyword evidence="4" id="KW-1185">Reference proteome</keyword>
<keyword evidence="2" id="KW-0812">Transmembrane</keyword>
<proteinExistence type="predicted"/>
<protein>
    <submittedName>
        <fullName evidence="3">Uncharacterized protein</fullName>
    </submittedName>
</protein>
<evidence type="ECO:0000313" key="4">
    <source>
        <dbReference type="Proteomes" id="UP000663193"/>
    </source>
</evidence>
<feature type="transmembrane region" description="Helical" evidence="2">
    <location>
        <begin position="6"/>
        <end position="23"/>
    </location>
</feature>
<sequence length="114" mass="12554">MDNYTLLPVIVCTFGTPISFFTIKSMLENIKRDASSLQGTMEPGDLGPEIIEQHPRPCTNPPQIARQNTSRSRPCLVATSLSGRHVGMMPSPTLAHEQSVDTLPRHASSPRRMV</sequence>
<evidence type="ECO:0000256" key="2">
    <source>
        <dbReference type="SAM" id="Phobius"/>
    </source>
</evidence>
<dbReference type="AlphaFoldDB" id="A0A7U2I996"/>